<keyword evidence="3" id="KW-1185">Reference proteome</keyword>
<accession>A0AAE0M081</accession>
<proteinExistence type="predicted"/>
<dbReference type="Pfam" id="PF06985">
    <property type="entry name" value="HET"/>
    <property type="match status" value="1"/>
</dbReference>
<dbReference type="InterPro" id="IPR052895">
    <property type="entry name" value="HetReg/Transcr_Mod"/>
</dbReference>
<dbReference type="AlphaFoldDB" id="A0AAE0M081"/>
<dbReference type="EMBL" id="JAUEDM010000007">
    <property type="protein sequence ID" value="KAK3313369.1"/>
    <property type="molecule type" value="Genomic_DNA"/>
</dbReference>
<name>A0AAE0M081_9PEZI</name>
<dbReference type="InterPro" id="IPR010730">
    <property type="entry name" value="HET"/>
</dbReference>
<reference evidence="2" key="2">
    <citation type="submission" date="2023-06" db="EMBL/GenBank/DDBJ databases">
        <authorList>
            <consortium name="Lawrence Berkeley National Laboratory"/>
            <person name="Haridas S."/>
            <person name="Hensen N."/>
            <person name="Bonometti L."/>
            <person name="Westerberg I."/>
            <person name="Brannstrom I.O."/>
            <person name="Guillou S."/>
            <person name="Cros-Aarteil S."/>
            <person name="Calhoun S."/>
            <person name="Kuo A."/>
            <person name="Mondo S."/>
            <person name="Pangilinan J."/>
            <person name="Riley R."/>
            <person name="Labutti K."/>
            <person name="Andreopoulos B."/>
            <person name="Lipzen A."/>
            <person name="Chen C."/>
            <person name="Yanf M."/>
            <person name="Daum C."/>
            <person name="Ng V."/>
            <person name="Clum A."/>
            <person name="Steindorff A."/>
            <person name="Ohm R."/>
            <person name="Martin F."/>
            <person name="Silar P."/>
            <person name="Natvig D."/>
            <person name="Lalanne C."/>
            <person name="Gautier V."/>
            <person name="Ament-Velasquez S.L."/>
            <person name="Kruys A."/>
            <person name="Hutchinson M.I."/>
            <person name="Powell A.J."/>
            <person name="Barry K."/>
            <person name="Miller A.N."/>
            <person name="Grigoriev I.V."/>
            <person name="Debuchy R."/>
            <person name="Gladieux P."/>
            <person name="Thoren M.H."/>
            <person name="Johannesson H."/>
        </authorList>
    </citation>
    <scope>NUCLEOTIDE SEQUENCE</scope>
    <source>
        <strain evidence="2">CBS 118394</strain>
    </source>
</reference>
<evidence type="ECO:0000313" key="3">
    <source>
        <dbReference type="Proteomes" id="UP001283341"/>
    </source>
</evidence>
<evidence type="ECO:0000259" key="1">
    <source>
        <dbReference type="Pfam" id="PF06985"/>
    </source>
</evidence>
<evidence type="ECO:0000313" key="2">
    <source>
        <dbReference type="EMBL" id="KAK3313369.1"/>
    </source>
</evidence>
<gene>
    <name evidence="2" type="ORF">B0H66DRAFT_565944</name>
</gene>
<comment type="caution">
    <text evidence="2">The sequence shown here is derived from an EMBL/GenBank/DDBJ whole genome shotgun (WGS) entry which is preliminary data.</text>
</comment>
<dbReference type="Proteomes" id="UP001283341">
    <property type="component" value="Unassembled WGS sequence"/>
</dbReference>
<dbReference type="PANTHER" id="PTHR24148:SF64">
    <property type="entry name" value="HETEROKARYON INCOMPATIBILITY DOMAIN-CONTAINING PROTEIN"/>
    <property type="match status" value="1"/>
</dbReference>
<dbReference type="PANTHER" id="PTHR24148">
    <property type="entry name" value="ANKYRIN REPEAT DOMAIN-CONTAINING PROTEIN 39 HOMOLOG-RELATED"/>
    <property type="match status" value="1"/>
</dbReference>
<organism evidence="2 3">
    <name type="scientific">Apodospora peruviana</name>
    <dbReference type="NCBI Taxonomy" id="516989"/>
    <lineage>
        <taxon>Eukaryota</taxon>
        <taxon>Fungi</taxon>
        <taxon>Dikarya</taxon>
        <taxon>Ascomycota</taxon>
        <taxon>Pezizomycotina</taxon>
        <taxon>Sordariomycetes</taxon>
        <taxon>Sordariomycetidae</taxon>
        <taxon>Sordariales</taxon>
        <taxon>Lasiosphaeriaceae</taxon>
        <taxon>Apodospora</taxon>
    </lineage>
</organism>
<reference evidence="2" key="1">
    <citation type="journal article" date="2023" name="Mol. Phylogenet. Evol.">
        <title>Genome-scale phylogeny and comparative genomics of the fungal order Sordariales.</title>
        <authorList>
            <person name="Hensen N."/>
            <person name="Bonometti L."/>
            <person name="Westerberg I."/>
            <person name="Brannstrom I.O."/>
            <person name="Guillou S."/>
            <person name="Cros-Aarteil S."/>
            <person name="Calhoun S."/>
            <person name="Haridas S."/>
            <person name="Kuo A."/>
            <person name="Mondo S."/>
            <person name="Pangilinan J."/>
            <person name="Riley R."/>
            <person name="LaButti K."/>
            <person name="Andreopoulos B."/>
            <person name="Lipzen A."/>
            <person name="Chen C."/>
            <person name="Yan M."/>
            <person name="Daum C."/>
            <person name="Ng V."/>
            <person name="Clum A."/>
            <person name="Steindorff A."/>
            <person name="Ohm R.A."/>
            <person name="Martin F."/>
            <person name="Silar P."/>
            <person name="Natvig D.O."/>
            <person name="Lalanne C."/>
            <person name="Gautier V."/>
            <person name="Ament-Velasquez S.L."/>
            <person name="Kruys A."/>
            <person name="Hutchinson M.I."/>
            <person name="Powell A.J."/>
            <person name="Barry K."/>
            <person name="Miller A.N."/>
            <person name="Grigoriev I.V."/>
            <person name="Debuchy R."/>
            <person name="Gladieux P."/>
            <person name="Hiltunen Thoren M."/>
            <person name="Johannesson H."/>
        </authorList>
    </citation>
    <scope>NUCLEOTIDE SEQUENCE</scope>
    <source>
        <strain evidence="2">CBS 118394</strain>
    </source>
</reference>
<feature type="domain" description="Heterokaryon incompatibility" evidence="1">
    <location>
        <begin position="49"/>
        <end position="197"/>
    </location>
</feature>
<sequence length="586" mass="65486">MDATIYQNIIDANRLAIRFLVVSPGPPEAPLSGTLLQNEAVLAVGNLQYEALSYTWGNPDHKGPITINDRPCLIGGNLYTALRALRYQDKPRYLWVDAICINQSDIAEKNLHIPQMHLVYQQAARVVVWLGPVFEDSDVAFSHLDMLWEEESVDGFVKRAVSSGRATPSQVLNGTIWRPLATLFSTPWWSRMWVVQELYFSDPSETVAVCGNEARTWDRLLLAQLLIRTGNIHIVSPQMPFGLYTGLGRSSYTLLEMRSPETSSLWNALVRIARVRMATDPRDKIFALLNLFDREEWPFAPDYSVDAVEVYTRVTLHFMRKTNSLSILSQCAVYDTTEEERQIRADLRRSHLPGLPSWAPDWTLVKSTVPYYMPPDGPPTTIDPPTGSTAPYRLAGDRILVVRGVTEDTVVAIHSIEFGPIGNYSPFTLETHGGIAAFLRAVEALRATIKQAGDRIDTEWALLVGEENTMPTYSKADYESYRRMGSPKPNQAFFDLANNRTISRKVAATSRGRLALVPKSTELGDCVAFIVGSPSPVLLQPVERGGSGTPEHATHYRVVEDAYVQGCTMEGVLGRCPEAIREFRLQ</sequence>
<protein>
    <submittedName>
        <fullName evidence="2">Heterokaryon incompatibility protein-domain-containing protein</fullName>
    </submittedName>
</protein>